<dbReference type="SUPFAM" id="SSF53448">
    <property type="entry name" value="Nucleotide-diphospho-sugar transferases"/>
    <property type="match status" value="1"/>
</dbReference>
<dbReference type="RefSeq" id="WP_184677999.1">
    <property type="nucleotide sequence ID" value="NZ_JACHGY010000001.1"/>
</dbReference>
<evidence type="ECO:0000256" key="1">
    <source>
        <dbReference type="PROSITE-ProRule" id="PRU00169"/>
    </source>
</evidence>
<evidence type="ECO:0000313" key="5">
    <source>
        <dbReference type="Proteomes" id="UP000541810"/>
    </source>
</evidence>
<dbReference type="PROSITE" id="PS50110">
    <property type="entry name" value="RESPONSE_REGULATORY"/>
    <property type="match status" value="1"/>
</dbReference>
<evidence type="ECO:0000259" key="3">
    <source>
        <dbReference type="PROSITE" id="PS50110"/>
    </source>
</evidence>
<sequence>MEKTVTNNNVTFSVVVMAKAAVPGRVKTRLTRGEHALSEVQASDVHSAMLDTVLARVSAHLRAPDGSQPRLILAMDDPAGAPQAAKSLGWHVVSQGEGDLGERLDRVWQGSREQTGHDGVVFFGVDSPDVPTNILESIGDALNHAAAVIGPVEDGGYWTLACRDYLPGLLTGIDWGTPAVYDQTLAIARDAGIDLQPLPGWHDVDDPADLAALVERLASTAEPHLTPLRDRLTPLAPDSSPTMSDTPTPTSSAPLPTGADQDEPMDLSDSTLLLVDDNEQNVELLQAYLEALPCRTLTAFDGEEAMSIIEDDSQPTPDLVLLDVMMPRMSGFEVCQKIKENPKTRTIPVMMVTALNELGDIERGVEAGTDDFLTKPVNKLELITRVKSLLRVRHLKRELDRTEAYIDDLERNRRSTDSDAG</sequence>
<keyword evidence="4" id="KW-0808">Transferase</keyword>
<keyword evidence="1" id="KW-0597">Phosphoprotein</keyword>
<dbReference type="SMART" id="SM00448">
    <property type="entry name" value="REC"/>
    <property type="match status" value="1"/>
</dbReference>
<dbReference type="SUPFAM" id="SSF52172">
    <property type="entry name" value="CheY-like"/>
    <property type="match status" value="1"/>
</dbReference>
<dbReference type="InterPro" id="IPR011006">
    <property type="entry name" value="CheY-like_superfamily"/>
</dbReference>
<gene>
    <name evidence="4" type="ORF">HNQ40_002291</name>
</gene>
<dbReference type="InterPro" id="IPR001789">
    <property type="entry name" value="Sig_transdc_resp-reg_receiver"/>
</dbReference>
<dbReference type="GO" id="GO:0000160">
    <property type="term" value="P:phosphorelay signal transduction system"/>
    <property type="evidence" value="ECO:0007669"/>
    <property type="project" value="InterPro"/>
</dbReference>
<dbReference type="Proteomes" id="UP000541810">
    <property type="component" value="Unassembled WGS sequence"/>
</dbReference>
<feature type="region of interest" description="Disordered" evidence="2">
    <location>
        <begin position="224"/>
        <end position="264"/>
    </location>
</feature>
<comment type="caution">
    <text evidence="4">The sequence shown here is derived from an EMBL/GenBank/DDBJ whole genome shotgun (WGS) entry which is preliminary data.</text>
</comment>
<dbReference type="Gene3D" id="3.40.50.2300">
    <property type="match status" value="1"/>
</dbReference>
<reference evidence="4 5" key="1">
    <citation type="submission" date="2020-08" db="EMBL/GenBank/DDBJ databases">
        <title>Genomic Encyclopedia of Type Strains, Phase IV (KMG-IV): sequencing the most valuable type-strain genomes for metagenomic binning, comparative biology and taxonomic classification.</title>
        <authorList>
            <person name="Goeker M."/>
        </authorList>
    </citation>
    <scope>NUCLEOTIDE SEQUENCE [LARGE SCALE GENOMIC DNA]</scope>
    <source>
        <strain evidence="4 5">DSM 103725</strain>
    </source>
</reference>
<protein>
    <submittedName>
        <fullName evidence="4">RSAM/selenodomain-associated transferase 1</fullName>
    </submittedName>
</protein>
<keyword evidence="5" id="KW-1185">Reference proteome</keyword>
<evidence type="ECO:0000313" key="4">
    <source>
        <dbReference type="EMBL" id="MBB6430485.1"/>
    </source>
</evidence>
<dbReference type="AlphaFoldDB" id="A0A7X0LKJ2"/>
<dbReference type="PANTHER" id="PTHR36529">
    <property type="entry name" value="SLL1095 PROTEIN"/>
    <property type="match status" value="1"/>
</dbReference>
<dbReference type="NCBIfam" id="TIGR04282">
    <property type="entry name" value="glyco_like_cofC"/>
    <property type="match status" value="1"/>
</dbReference>
<feature type="modified residue" description="4-aspartylphosphate" evidence="1">
    <location>
        <position position="323"/>
    </location>
</feature>
<proteinExistence type="predicted"/>
<evidence type="ECO:0000256" key="2">
    <source>
        <dbReference type="SAM" id="MobiDB-lite"/>
    </source>
</evidence>
<feature type="domain" description="Response regulatory" evidence="3">
    <location>
        <begin position="271"/>
        <end position="390"/>
    </location>
</feature>
<dbReference type="EMBL" id="JACHGY010000001">
    <property type="protein sequence ID" value="MBB6430485.1"/>
    <property type="molecule type" value="Genomic_DNA"/>
</dbReference>
<dbReference type="GO" id="GO:0016740">
    <property type="term" value="F:transferase activity"/>
    <property type="evidence" value="ECO:0007669"/>
    <property type="project" value="UniProtKB-KW"/>
</dbReference>
<dbReference type="CDD" id="cd17538">
    <property type="entry name" value="REC_D1_PleD-like"/>
    <property type="match status" value="1"/>
</dbReference>
<feature type="compositionally biased region" description="Low complexity" evidence="2">
    <location>
        <begin position="236"/>
        <end position="257"/>
    </location>
</feature>
<accession>A0A7X0LKJ2</accession>
<dbReference type="PANTHER" id="PTHR36529:SF1">
    <property type="entry name" value="GLYCOSYLTRANSFERASE"/>
    <property type="match status" value="1"/>
</dbReference>
<organism evidence="4 5">
    <name type="scientific">Algisphaera agarilytica</name>
    <dbReference type="NCBI Taxonomy" id="1385975"/>
    <lineage>
        <taxon>Bacteria</taxon>
        <taxon>Pseudomonadati</taxon>
        <taxon>Planctomycetota</taxon>
        <taxon>Phycisphaerae</taxon>
        <taxon>Phycisphaerales</taxon>
        <taxon>Phycisphaeraceae</taxon>
        <taxon>Algisphaera</taxon>
    </lineage>
</organism>
<dbReference type="Pfam" id="PF00072">
    <property type="entry name" value="Response_reg"/>
    <property type="match status" value="1"/>
</dbReference>
<dbReference type="Pfam" id="PF09837">
    <property type="entry name" value="DUF2064"/>
    <property type="match status" value="1"/>
</dbReference>
<dbReference type="InterPro" id="IPR029044">
    <property type="entry name" value="Nucleotide-diphossugar_trans"/>
</dbReference>
<dbReference type="InterPro" id="IPR018641">
    <property type="entry name" value="Trfase_1_rSAM/seldom-assoc"/>
</dbReference>
<dbReference type="Gene3D" id="3.90.550.10">
    <property type="entry name" value="Spore Coat Polysaccharide Biosynthesis Protein SpsA, Chain A"/>
    <property type="match status" value="1"/>
</dbReference>
<name>A0A7X0LKJ2_9BACT</name>